<dbReference type="SUPFAM" id="SSF51735">
    <property type="entry name" value="NAD(P)-binding Rossmann-fold domains"/>
    <property type="match status" value="1"/>
</dbReference>
<sequence>MSLESLNGKVIAITGGSSGIGLGVVTKLLKIGAKVAIADLNRPTAEVLDSFGKADVDYKFTTLDVSEREAVHQWVESVVRTFGRLDGMVPNAAICPDEENYWGDKLIQQMIGVNIMGVWHCATEAYMQFQKQNGPGVIVATTSCQGMRGGPNVPGYTATKHAVIGLVRALAVDWAPQGVRINAVAPGVIDTPLQKARSTDPEQLAYFMSKVPLRRVGKADEVADSFLFLLSDTSTYVTGTVLSCDGGLTI</sequence>
<dbReference type="GeneID" id="27339849"/>
<evidence type="ECO:0000313" key="4">
    <source>
        <dbReference type="EMBL" id="KIW33836.1"/>
    </source>
</evidence>
<dbReference type="VEuPathDB" id="FungiDB:PV07_00655"/>
<evidence type="ECO:0000256" key="1">
    <source>
        <dbReference type="ARBA" id="ARBA00006484"/>
    </source>
</evidence>
<dbReference type="PANTHER" id="PTHR24321">
    <property type="entry name" value="DEHYDROGENASES, SHORT CHAIN"/>
    <property type="match status" value="1"/>
</dbReference>
<proteinExistence type="inferred from homology"/>
<dbReference type="RefSeq" id="XP_016254052.1">
    <property type="nucleotide sequence ID" value="XM_016387124.1"/>
</dbReference>
<dbReference type="InterPro" id="IPR036291">
    <property type="entry name" value="NAD(P)-bd_dom_sf"/>
</dbReference>
<name>A0A0D2A069_9EURO</name>
<dbReference type="PRINTS" id="PR00081">
    <property type="entry name" value="GDHRDH"/>
</dbReference>
<reference evidence="4 5" key="1">
    <citation type="submission" date="2015-01" db="EMBL/GenBank/DDBJ databases">
        <title>The Genome Sequence of Cladophialophora immunda CBS83496.</title>
        <authorList>
            <consortium name="The Broad Institute Genomics Platform"/>
            <person name="Cuomo C."/>
            <person name="de Hoog S."/>
            <person name="Gorbushina A."/>
            <person name="Stielow B."/>
            <person name="Teixiera M."/>
            <person name="Abouelleil A."/>
            <person name="Chapman S.B."/>
            <person name="Priest M."/>
            <person name="Young S.K."/>
            <person name="Wortman J."/>
            <person name="Nusbaum C."/>
            <person name="Birren B."/>
        </authorList>
    </citation>
    <scope>NUCLEOTIDE SEQUENCE [LARGE SCALE GENOMIC DNA]</scope>
    <source>
        <strain evidence="4 5">CBS 83496</strain>
    </source>
</reference>
<dbReference type="InterPro" id="IPR002347">
    <property type="entry name" value="SDR_fam"/>
</dbReference>
<dbReference type="OrthoDB" id="1669814at2759"/>
<dbReference type="CDD" id="cd05233">
    <property type="entry name" value="SDR_c"/>
    <property type="match status" value="1"/>
</dbReference>
<dbReference type="HOGENOM" id="CLU_010194_1_0_1"/>
<dbReference type="Pfam" id="PF13561">
    <property type="entry name" value="adh_short_C2"/>
    <property type="match status" value="1"/>
</dbReference>
<dbReference type="AlphaFoldDB" id="A0A0D2A069"/>
<accession>A0A0D2A069</accession>
<comment type="similarity">
    <text evidence="1">Belongs to the short-chain dehydrogenases/reductases (SDR) family.</text>
</comment>
<keyword evidence="3" id="KW-0560">Oxidoreductase</keyword>
<keyword evidence="5" id="KW-1185">Reference proteome</keyword>
<evidence type="ECO:0000256" key="2">
    <source>
        <dbReference type="ARBA" id="ARBA00022857"/>
    </source>
</evidence>
<dbReference type="EMBL" id="KN847040">
    <property type="protein sequence ID" value="KIW33836.1"/>
    <property type="molecule type" value="Genomic_DNA"/>
</dbReference>
<dbReference type="PRINTS" id="PR00080">
    <property type="entry name" value="SDRFAMILY"/>
</dbReference>
<dbReference type="FunFam" id="3.40.50.720:FF:000084">
    <property type="entry name" value="Short-chain dehydrogenase reductase"/>
    <property type="match status" value="1"/>
</dbReference>
<dbReference type="GO" id="GO:0016491">
    <property type="term" value="F:oxidoreductase activity"/>
    <property type="evidence" value="ECO:0007669"/>
    <property type="project" value="UniProtKB-KW"/>
</dbReference>
<evidence type="ECO:0000256" key="3">
    <source>
        <dbReference type="ARBA" id="ARBA00023002"/>
    </source>
</evidence>
<gene>
    <name evidence="4" type="ORF">PV07_00655</name>
</gene>
<dbReference type="PANTHER" id="PTHR24321:SF8">
    <property type="entry name" value="ESTRADIOL 17-BETA-DEHYDROGENASE 8-RELATED"/>
    <property type="match status" value="1"/>
</dbReference>
<protein>
    <submittedName>
        <fullName evidence="4">Uncharacterized protein</fullName>
    </submittedName>
</protein>
<dbReference type="InterPro" id="IPR020904">
    <property type="entry name" value="Sc_DH/Rdtase_CS"/>
</dbReference>
<evidence type="ECO:0000313" key="5">
    <source>
        <dbReference type="Proteomes" id="UP000054466"/>
    </source>
</evidence>
<dbReference type="Proteomes" id="UP000054466">
    <property type="component" value="Unassembled WGS sequence"/>
</dbReference>
<organism evidence="4 5">
    <name type="scientific">Cladophialophora immunda</name>
    <dbReference type="NCBI Taxonomy" id="569365"/>
    <lineage>
        <taxon>Eukaryota</taxon>
        <taxon>Fungi</taxon>
        <taxon>Dikarya</taxon>
        <taxon>Ascomycota</taxon>
        <taxon>Pezizomycotina</taxon>
        <taxon>Eurotiomycetes</taxon>
        <taxon>Chaetothyriomycetidae</taxon>
        <taxon>Chaetothyriales</taxon>
        <taxon>Herpotrichiellaceae</taxon>
        <taxon>Cladophialophora</taxon>
    </lineage>
</organism>
<dbReference type="Gene3D" id="3.40.50.720">
    <property type="entry name" value="NAD(P)-binding Rossmann-like Domain"/>
    <property type="match status" value="1"/>
</dbReference>
<keyword evidence="2" id="KW-0521">NADP</keyword>
<dbReference type="PROSITE" id="PS00061">
    <property type="entry name" value="ADH_SHORT"/>
    <property type="match status" value="1"/>
</dbReference>
<dbReference type="STRING" id="569365.A0A0D2A069"/>